<reference evidence="3" key="1">
    <citation type="submission" date="2018-06" db="EMBL/GenBank/DDBJ databases">
        <title>Aestuariibacter litoralis strain KCTC 52945T.</title>
        <authorList>
            <person name="Li X."/>
            <person name="Salam N."/>
            <person name="Li J.-L."/>
            <person name="Chen Y.-M."/>
            <person name="Yang Z.-W."/>
            <person name="Zhang L.-Y."/>
            <person name="Han M.-X."/>
            <person name="Xiao M."/>
            <person name="Li W.-J."/>
        </authorList>
    </citation>
    <scope>NUCLEOTIDE SEQUENCE [LARGE SCALE GENOMIC DNA]</scope>
    <source>
        <strain evidence="3">KCTC 52945</strain>
    </source>
</reference>
<dbReference type="Pfam" id="PF14108">
    <property type="entry name" value="ABA4-like"/>
    <property type="match status" value="1"/>
</dbReference>
<evidence type="ECO:0000256" key="1">
    <source>
        <dbReference type="SAM" id="Phobius"/>
    </source>
</evidence>
<comment type="caution">
    <text evidence="2">The sequence shown here is derived from an EMBL/GenBank/DDBJ whole genome shotgun (WGS) entry which is preliminary data.</text>
</comment>
<feature type="transmembrane region" description="Helical" evidence="1">
    <location>
        <begin position="45"/>
        <end position="64"/>
    </location>
</feature>
<name>A0A2W2ASL3_9HYPH</name>
<keyword evidence="1" id="KW-0472">Membrane</keyword>
<keyword evidence="1" id="KW-0812">Transmembrane</keyword>
<dbReference type="AlphaFoldDB" id="A0A2W2ASL3"/>
<feature type="transmembrane region" description="Helical" evidence="1">
    <location>
        <begin position="116"/>
        <end position="140"/>
    </location>
</feature>
<evidence type="ECO:0000313" key="3">
    <source>
        <dbReference type="Proteomes" id="UP000248795"/>
    </source>
</evidence>
<protein>
    <submittedName>
        <fullName evidence="2">DUF4281 domain-containing protein</fullName>
    </submittedName>
</protein>
<organism evidence="2 3">
    <name type="scientific">Aestuariivirga litoralis</name>
    <dbReference type="NCBI Taxonomy" id="2650924"/>
    <lineage>
        <taxon>Bacteria</taxon>
        <taxon>Pseudomonadati</taxon>
        <taxon>Pseudomonadota</taxon>
        <taxon>Alphaproteobacteria</taxon>
        <taxon>Hyphomicrobiales</taxon>
        <taxon>Aestuariivirgaceae</taxon>
        <taxon>Aestuariivirga</taxon>
    </lineage>
</organism>
<feature type="transmembrane region" description="Helical" evidence="1">
    <location>
        <begin position="12"/>
        <end position="33"/>
    </location>
</feature>
<feature type="transmembrane region" description="Helical" evidence="1">
    <location>
        <begin position="84"/>
        <end position="104"/>
    </location>
</feature>
<gene>
    <name evidence="2" type="ORF">DK847_00335</name>
</gene>
<dbReference type="EMBL" id="QKVK01000001">
    <property type="protein sequence ID" value="PZF78311.1"/>
    <property type="molecule type" value="Genomic_DNA"/>
</dbReference>
<dbReference type="InterPro" id="IPR025461">
    <property type="entry name" value="ABA4-like"/>
</dbReference>
<dbReference type="Proteomes" id="UP000248795">
    <property type="component" value="Unassembled WGS sequence"/>
</dbReference>
<sequence>MMQGGSAMPETVFSLAGYLAMGGWLALVLGIVLDKPLLRDRIAGLWIPLILASAYSVAIAVFWWDAEGSFDSLAGVQQLFTWPWVALAGWVHYLAYDLFIGALMSRRIMEAKINRLVLVPILPLAFMFGPIGFVMAQALLLTRRENNA</sequence>
<proteinExistence type="predicted"/>
<keyword evidence="3" id="KW-1185">Reference proteome</keyword>
<keyword evidence="1" id="KW-1133">Transmembrane helix</keyword>
<evidence type="ECO:0000313" key="2">
    <source>
        <dbReference type="EMBL" id="PZF78311.1"/>
    </source>
</evidence>
<accession>A0A2W2ASL3</accession>